<name>A0A8J3NPP4_9ACTN</name>
<evidence type="ECO:0000313" key="3">
    <source>
        <dbReference type="Proteomes" id="UP000619293"/>
    </source>
</evidence>
<keyword evidence="3" id="KW-1185">Reference proteome</keyword>
<protein>
    <submittedName>
        <fullName evidence="2">Uncharacterized protein</fullName>
    </submittedName>
</protein>
<gene>
    <name evidence="2" type="ORF">Cch02nite_18210</name>
</gene>
<sequence>MSRTARAVTSARLSHCGDPGTASGAHRRQARNPFRAAAAALGKYFTFSDLGVRAGQDGRQ</sequence>
<accession>A0A8J3NPP4</accession>
<comment type="caution">
    <text evidence="2">The sequence shown here is derived from an EMBL/GenBank/DDBJ whole genome shotgun (WGS) entry which is preliminary data.</text>
</comment>
<feature type="region of interest" description="Disordered" evidence="1">
    <location>
        <begin position="1"/>
        <end position="31"/>
    </location>
</feature>
<evidence type="ECO:0000313" key="2">
    <source>
        <dbReference type="EMBL" id="GIF88377.1"/>
    </source>
</evidence>
<dbReference type="AlphaFoldDB" id="A0A8J3NPP4"/>
<organism evidence="2 3">
    <name type="scientific">Catellatospora chokoriensis</name>
    <dbReference type="NCBI Taxonomy" id="310353"/>
    <lineage>
        <taxon>Bacteria</taxon>
        <taxon>Bacillati</taxon>
        <taxon>Actinomycetota</taxon>
        <taxon>Actinomycetes</taxon>
        <taxon>Micromonosporales</taxon>
        <taxon>Micromonosporaceae</taxon>
        <taxon>Catellatospora</taxon>
    </lineage>
</organism>
<dbReference type="Proteomes" id="UP000619293">
    <property type="component" value="Unassembled WGS sequence"/>
</dbReference>
<evidence type="ECO:0000256" key="1">
    <source>
        <dbReference type="SAM" id="MobiDB-lite"/>
    </source>
</evidence>
<dbReference type="EMBL" id="BONG01000008">
    <property type="protein sequence ID" value="GIF88377.1"/>
    <property type="molecule type" value="Genomic_DNA"/>
</dbReference>
<proteinExistence type="predicted"/>
<reference evidence="2 3" key="1">
    <citation type="submission" date="2021-01" db="EMBL/GenBank/DDBJ databases">
        <title>Whole genome shotgun sequence of Catellatospora chokoriensis NBRC 107358.</title>
        <authorList>
            <person name="Komaki H."/>
            <person name="Tamura T."/>
        </authorList>
    </citation>
    <scope>NUCLEOTIDE SEQUENCE [LARGE SCALE GENOMIC DNA]</scope>
    <source>
        <strain evidence="2 3">NBRC 107358</strain>
    </source>
</reference>